<evidence type="ECO:0000259" key="3">
    <source>
        <dbReference type="PROSITE" id="PS50043"/>
    </source>
</evidence>
<evidence type="ECO:0000256" key="2">
    <source>
        <dbReference type="ARBA" id="ARBA00022840"/>
    </source>
</evidence>
<dbReference type="GO" id="GO:0005737">
    <property type="term" value="C:cytoplasm"/>
    <property type="evidence" value="ECO:0007669"/>
    <property type="project" value="TreeGrafter"/>
</dbReference>
<dbReference type="RefSeq" id="WP_132119955.1">
    <property type="nucleotide sequence ID" value="NZ_SLWS01000006.1"/>
</dbReference>
<dbReference type="AlphaFoldDB" id="A0A4R2JAT6"/>
<dbReference type="SUPFAM" id="SSF46894">
    <property type="entry name" value="C-terminal effector domain of the bipartite response regulators"/>
    <property type="match status" value="1"/>
</dbReference>
<dbReference type="Gene3D" id="1.25.40.10">
    <property type="entry name" value="Tetratricopeptide repeat domain"/>
    <property type="match status" value="1"/>
</dbReference>
<dbReference type="Gene3D" id="1.10.10.10">
    <property type="entry name" value="Winged helix-like DNA-binding domain superfamily/Winged helix DNA-binding domain"/>
    <property type="match status" value="1"/>
</dbReference>
<dbReference type="SMART" id="SM00421">
    <property type="entry name" value="HTH_LUXR"/>
    <property type="match status" value="1"/>
</dbReference>
<proteinExistence type="predicted"/>
<evidence type="ECO:0000313" key="5">
    <source>
        <dbReference type="Proteomes" id="UP000295680"/>
    </source>
</evidence>
<dbReference type="GO" id="GO:0003677">
    <property type="term" value="F:DNA binding"/>
    <property type="evidence" value="ECO:0007669"/>
    <property type="project" value="InterPro"/>
</dbReference>
<dbReference type="GO" id="GO:0005524">
    <property type="term" value="F:ATP binding"/>
    <property type="evidence" value="ECO:0007669"/>
    <property type="project" value="UniProtKB-KW"/>
</dbReference>
<comment type="caution">
    <text evidence="4">The sequence shown here is derived from an EMBL/GenBank/DDBJ whole genome shotgun (WGS) entry which is preliminary data.</text>
</comment>
<dbReference type="OrthoDB" id="5476461at2"/>
<protein>
    <submittedName>
        <fullName evidence="4">Regulatory LuxR family protein</fullName>
    </submittedName>
</protein>
<dbReference type="Proteomes" id="UP000295680">
    <property type="component" value="Unassembled WGS sequence"/>
</dbReference>
<evidence type="ECO:0000256" key="1">
    <source>
        <dbReference type="ARBA" id="ARBA00022741"/>
    </source>
</evidence>
<feature type="domain" description="HTH luxR-type" evidence="3">
    <location>
        <begin position="935"/>
        <end position="1000"/>
    </location>
</feature>
<keyword evidence="2" id="KW-0067">ATP-binding</keyword>
<dbReference type="PROSITE" id="PS50043">
    <property type="entry name" value="HTH_LUXR_2"/>
    <property type="match status" value="1"/>
</dbReference>
<reference evidence="4 5" key="1">
    <citation type="submission" date="2019-03" db="EMBL/GenBank/DDBJ databases">
        <title>Genomic Encyclopedia of Type Strains, Phase IV (KMG-IV): sequencing the most valuable type-strain genomes for metagenomic binning, comparative biology and taxonomic classification.</title>
        <authorList>
            <person name="Goeker M."/>
        </authorList>
    </citation>
    <scope>NUCLEOTIDE SEQUENCE [LARGE SCALE GENOMIC DNA]</scope>
    <source>
        <strain evidence="4 5">DSM 45934</strain>
    </source>
</reference>
<evidence type="ECO:0000313" key="4">
    <source>
        <dbReference type="EMBL" id="TCO56563.1"/>
    </source>
</evidence>
<accession>A0A4R2JAT6</accession>
<dbReference type="PRINTS" id="PR00038">
    <property type="entry name" value="HTHLUXR"/>
</dbReference>
<dbReference type="SUPFAM" id="SSF52540">
    <property type="entry name" value="P-loop containing nucleoside triphosphate hydrolases"/>
    <property type="match status" value="1"/>
</dbReference>
<sequence>MPDVPRLGSGIPLVARGREMSRLRAAIDHAAAGSAGAVVIAGDAGVGKTRLVEEVGRIAATGGAIVLSGRCVDVGEAGLPYLPFAEALAQVRGRGHDEVLAKPALSMLLPDLAPVARDAAFSEPQRFVPSFGKVPGTEPRREQDVGQLQLFDAVYASLTELAAASLVVLVIEDLHWADSSTRGLLSFLLSRLRAQRLLILCTYRSDDLHRRHPLRPLLVELVRLSAVERLDLAPFDKTDAKAFVAALGEGGVDDDTVRRVAEQSEGNAFFAEELLATLSDPDCGIPASLVDVLLSRVERLGEPAQQVIRLASAAGRTVRHETLRTVGGLDDIELEEALREAVQHHVMVTSGDQAHYSFRHALLREAVYGDLLPGERVRMHAAYARYLGSRQDERGNAAGLAYHSIESNSLPTALKASVTASKEATRLGAPGEALRHLEQALRLWDSVDPEARPTDTDELTLLRRASWAAGTSGDPERAIAYARSAVKVAAKQTDPLLRAEASRRLAQSLMTVDGGEDEARTVIEAAWKEVADLPPSQTRAWVLAVQARMLRADHQFELAEERARTAVEDGRIVSALGAQADALATLAITAEAKGDVERASDLLMEARDLAARAEAITVELRARFYLGLNQYEEGALDKAVQAFDDGVRRAKSAGLSWSDFGLELRVLQVLVHYETGDWDAAEEAAEQPRGRVSNIVSGRLAATGLHVMVGRGQFADAERLIANLRPHWPLELQIALNSGAAGAAMACWRGRPELAVERVTEAVNWSKKVGGAWLMSGIKFGALGAAACADIAHKATLKRDEAAAAAAVAEGEKFVEHARNTANLGIPRNGVLGPEGRAWLARAEAELTRLHGRGDPDAWKAVVDGFDYGSVYEQALARWRFGEALLGADRRDEAQRELRAAHQVADHLGARPFADAVAQLARRGRVSLSEDGSVPRDTVDLFTPREQSVLRLVALGQTNRQVGEELYISEKTVSVHLSRIMAKLGASRRAEAVAIAYDRGLLD</sequence>
<keyword evidence="1" id="KW-0547">Nucleotide-binding</keyword>
<organism evidence="4 5">
    <name type="scientific">Actinocrispum wychmicini</name>
    <dbReference type="NCBI Taxonomy" id="1213861"/>
    <lineage>
        <taxon>Bacteria</taxon>
        <taxon>Bacillati</taxon>
        <taxon>Actinomycetota</taxon>
        <taxon>Actinomycetes</taxon>
        <taxon>Pseudonocardiales</taxon>
        <taxon>Pseudonocardiaceae</taxon>
        <taxon>Actinocrispum</taxon>
    </lineage>
</organism>
<gene>
    <name evidence="4" type="ORF">EV192_10636</name>
</gene>
<dbReference type="PROSITE" id="PS00622">
    <property type="entry name" value="HTH_LUXR_1"/>
    <property type="match status" value="1"/>
</dbReference>
<dbReference type="CDD" id="cd06170">
    <property type="entry name" value="LuxR_C_like"/>
    <property type="match status" value="1"/>
</dbReference>
<dbReference type="InterPro" id="IPR027417">
    <property type="entry name" value="P-loop_NTPase"/>
</dbReference>
<dbReference type="GO" id="GO:0006355">
    <property type="term" value="P:regulation of DNA-templated transcription"/>
    <property type="evidence" value="ECO:0007669"/>
    <property type="project" value="InterPro"/>
</dbReference>
<dbReference type="PANTHER" id="PTHR16305:SF35">
    <property type="entry name" value="TRANSCRIPTIONAL ACTIVATOR DOMAIN"/>
    <property type="match status" value="1"/>
</dbReference>
<name>A0A4R2JAT6_9PSEU</name>
<dbReference type="EMBL" id="SLWS01000006">
    <property type="protein sequence ID" value="TCO56563.1"/>
    <property type="molecule type" value="Genomic_DNA"/>
</dbReference>
<dbReference type="Pfam" id="PF13191">
    <property type="entry name" value="AAA_16"/>
    <property type="match status" value="1"/>
</dbReference>
<keyword evidence="5" id="KW-1185">Reference proteome</keyword>
<dbReference type="InterPro" id="IPR016032">
    <property type="entry name" value="Sig_transdc_resp-reg_C-effctor"/>
</dbReference>
<dbReference type="Pfam" id="PF00196">
    <property type="entry name" value="GerE"/>
    <property type="match status" value="1"/>
</dbReference>
<dbReference type="SUPFAM" id="SSF48452">
    <property type="entry name" value="TPR-like"/>
    <property type="match status" value="1"/>
</dbReference>
<dbReference type="PANTHER" id="PTHR16305">
    <property type="entry name" value="TESTICULAR SOLUBLE ADENYLYL CYCLASE"/>
    <property type="match status" value="1"/>
</dbReference>
<dbReference type="InterPro" id="IPR000792">
    <property type="entry name" value="Tscrpt_reg_LuxR_C"/>
</dbReference>
<dbReference type="InterPro" id="IPR041664">
    <property type="entry name" value="AAA_16"/>
</dbReference>
<dbReference type="InterPro" id="IPR011990">
    <property type="entry name" value="TPR-like_helical_dom_sf"/>
</dbReference>
<dbReference type="InterPro" id="IPR036388">
    <property type="entry name" value="WH-like_DNA-bd_sf"/>
</dbReference>
<dbReference type="GO" id="GO:0004016">
    <property type="term" value="F:adenylate cyclase activity"/>
    <property type="evidence" value="ECO:0007669"/>
    <property type="project" value="TreeGrafter"/>
</dbReference>